<dbReference type="SUPFAM" id="SSF48498">
    <property type="entry name" value="Tetracyclin repressor-like, C-terminal domain"/>
    <property type="match status" value="1"/>
</dbReference>
<dbReference type="Pfam" id="PF00440">
    <property type="entry name" value="TetR_N"/>
    <property type="match status" value="1"/>
</dbReference>
<reference evidence="7 8" key="1">
    <citation type="submission" date="2021-12" db="EMBL/GenBank/DDBJ databases">
        <title>Siccirubricoccus leaddurans sp. nov., a high concentration Zn2+ tolerance bacterium.</title>
        <authorList>
            <person name="Cao Y."/>
        </authorList>
    </citation>
    <scope>NUCLEOTIDE SEQUENCE [LARGE SCALE GENOMIC DNA]</scope>
    <source>
        <strain evidence="7 8">KC 17139</strain>
    </source>
</reference>
<evidence type="ECO:0000256" key="1">
    <source>
        <dbReference type="ARBA" id="ARBA00023015"/>
    </source>
</evidence>
<feature type="region of interest" description="Disordered" evidence="5">
    <location>
        <begin position="203"/>
        <end position="229"/>
    </location>
</feature>
<dbReference type="PROSITE" id="PS50977">
    <property type="entry name" value="HTH_TETR_2"/>
    <property type="match status" value="1"/>
</dbReference>
<dbReference type="RefSeq" id="WP_252954303.1">
    <property type="nucleotide sequence ID" value="NZ_JAFIRR010000100.1"/>
</dbReference>
<dbReference type="SUPFAM" id="SSF46689">
    <property type="entry name" value="Homeodomain-like"/>
    <property type="match status" value="1"/>
</dbReference>
<dbReference type="Pfam" id="PF17932">
    <property type="entry name" value="TetR_C_24"/>
    <property type="match status" value="1"/>
</dbReference>
<dbReference type="InterPro" id="IPR041490">
    <property type="entry name" value="KstR2_TetR_C"/>
</dbReference>
<comment type="caution">
    <text evidence="7">The sequence shown here is derived from an EMBL/GenBank/DDBJ whole genome shotgun (WGS) entry which is preliminary data.</text>
</comment>
<evidence type="ECO:0000313" key="7">
    <source>
        <dbReference type="EMBL" id="MCO6417665.1"/>
    </source>
</evidence>
<sequence>MARITGSNGGRTAEAIRRAAIRLIHRQGFAAMNLRELAAEVGIQPGSLYNHIETKQGLLFELMREHMQDLLSAMEAALAAAPDEPMAQLRAFLAQHVLYHLERKQEVYIANFELRALEPANAEPILAMRREYEDRLIGLLEAGARAGELQVADARIAAYALLAMLTGVCTWYRPGGRLGPEEIVAQHLELALSGVSGAGLGQRAPDISAGGSAPIERMRSIPAGGRTPG</sequence>
<keyword evidence="3" id="KW-0804">Transcription</keyword>
<proteinExistence type="predicted"/>
<name>A0ABT1D6V5_9PROT</name>
<dbReference type="InterPro" id="IPR050109">
    <property type="entry name" value="HTH-type_TetR-like_transc_reg"/>
</dbReference>
<dbReference type="InterPro" id="IPR009057">
    <property type="entry name" value="Homeodomain-like_sf"/>
</dbReference>
<dbReference type="Gene3D" id="1.10.357.10">
    <property type="entry name" value="Tetracycline Repressor, domain 2"/>
    <property type="match status" value="1"/>
</dbReference>
<accession>A0ABT1D6V5</accession>
<dbReference type="PANTHER" id="PTHR30055:SF234">
    <property type="entry name" value="HTH-TYPE TRANSCRIPTIONAL REGULATOR BETI"/>
    <property type="match status" value="1"/>
</dbReference>
<evidence type="ECO:0000256" key="5">
    <source>
        <dbReference type="SAM" id="MobiDB-lite"/>
    </source>
</evidence>
<feature type="DNA-binding region" description="H-T-H motif" evidence="4">
    <location>
        <begin position="33"/>
        <end position="52"/>
    </location>
</feature>
<evidence type="ECO:0000256" key="2">
    <source>
        <dbReference type="ARBA" id="ARBA00023125"/>
    </source>
</evidence>
<evidence type="ECO:0000259" key="6">
    <source>
        <dbReference type="PROSITE" id="PS50977"/>
    </source>
</evidence>
<gene>
    <name evidence="7" type="ORF">JYK14_16065</name>
</gene>
<feature type="domain" description="HTH tetR-type" evidence="6">
    <location>
        <begin position="10"/>
        <end position="70"/>
    </location>
</feature>
<dbReference type="PANTHER" id="PTHR30055">
    <property type="entry name" value="HTH-TYPE TRANSCRIPTIONAL REGULATOR RUTR"/>
    <property type="match status" value="1"/>
</dbReference>
<dbReference type="PRINTS" id="PR00455">
    <property type="entry name" value="HTHTETR"/>
</dbReference>
<keyword evidence="1" id="KW-0805">Transcription regulation</keyword>
<keyword evidence="8" id="KW-1185">Reference proteome</keyword>
<organism evidence="7 8">
    <name type="scientific">Siccirubricoccus soli</name>
    <dbReference type="NCBI Taxonomy" id="2899147"/>
    <lineage>
        <taxon>Bacteria</taxon>
        <taxon>Pseudomonadati</taxon>
        <taxon>Pseudomonadota</taxon>
        <taxon>Alphaproteobacteria</taxon>
        <taxon>Acetobacterales</taxon>
        <taxon>Roseomonadaceae</taxon>
        <taxon>Siccirubricoccus</taxon>
    </lineage>
</organism>
<protein>
    <submittedName>
        <fullName evidence="7">TetR/AcrR family transcriptional regulator</fullName>
    </submittedName>
</protein>
<evidence type="ECO:0000313" key="8">
    <source>
        <dbReference type="Proteomes" id="UP001523392"/>
    </source>
</evidence>
<dbReference type="InterPro" id="IPR001647">
    <property type="entry name" value="HTH_TetR"/>
</dbReference>
<dbReference type="Proteomes" id="UP001523392">
    <property type="component" value="Unassembled WGS sequence"/>
</dbReference>
<evidence type="ECO:0000256" key="4">
    <source>
        <dbReference type="PROSITE-ProRule" id="PRU00335"/>
    </source>
</evidence>
<dbReference type="InterPro" id="IPR036271">
    <property type="entry name" value="Tet_transcr_reg_TetR-rel_C_sf"/>
</dbReference>
<evidence type="ECO:0000256" key="3">
    <source>
        <dbReference type="ARBA" id="ARBA00023163"/>
    </source>
</evidence>
<keyword evidence="2 4" id="KW-0238">DNA-binding</keyword>
<dbReference type="EMBL" id="JAFIRR010000100">
    <property type="protein sequence ID" value="MCO6417665.1"/>
    <property type="molecule type" value="Genomic_DNA"/>
</dbReference>